<proteinExistence type="predicted"/>
<dbReference type="InterPro" id="IPR002586">
    <property type="entry name" value="CobQ/CobB/MinD/ParA_Nub-bd_dom"/>
</dbReference>
<dbReference type="Proteomes" id="UP001501490">
    <property type="component" value="Unassembled WGS sequence"/>
</dbReference>
<keyword evidence="5" id="KW-1185">Reference proteome</keyword>
<evidence type="ECO:0000259" key="3">
    <source>
        <dbReference type="Pfam" id="PF01656"/>
    </source>
</evidence>
<sequence>MTDSNNDLLTDDRELAAPPTAPIGLVGLHDLADQLAAVGFDVVADPDLKTTAQLLQSAVRIWREEAGEHERMPVLLLNSPRVAGLVPRIQRHVDLTVLGTSTSPVGEAEGYRGYQLPGTVRDILKNAGVEGYEAVPDELELDVNGVLLDPDRGWDDWEPTAGGGSGDGQLVLDELPTPQDLGDAVFGVSRSHQRSAQPGSAGRLGRVGLAQVVISLSGSGGVGKSTFSLAVAARAAERDKRVVLVDANLGQGDLGSFLRIGGAGLPTMFDAVLECRNLAAGIITPARLVDVRSAGLRKPGFALLQAPSAEELRTGRVTAAAVHDLVEDARRIADLVVVDTQIVETDDPRRMVADLILPQLGRGAWAVALAGLSTAGLTNLTRLLTDLESEGINPAHVFSLLARMPLGADVDHDRLVRTLRERSVNLGTGYVDDGLQAALNRGDTLADQPALANLVDVLLNRMFDLPVIASAYHPGVLVEPKRSIWSRWFDRRRSA</sequence>
<reference evidence="5" key="1">
    <citation type="journal article" date="2019" name="Int. J. Syst. Evol. Microbiol.">
        <title>The Global Catalogue of Microorganisms (GCM) 10K type strain sequencing project: providing services to taxonomists for standard genome sequencing and annotation.</title>
        <authorList>
            <consortium name="The Broad Institute Genomics Platform"/>
            <consortium name="The Broad Institute Genome Sequencing Center for Infectious Disease"/>
            <person name="Wu L."/>
            <person name="Ma J."/>
        </authorList>
    </citation>
    <scope>NUCLEOTIDE SEQUENCE [LARGE SCALE GENOMIC DNA]</scope>
    <source>
        <strain evidence="5">JCM 16929</strain>
    </source>
</reference>
<protein>
    <recommendedName>
        <fullName evidence="3">CobQ/CobB/MinD/ParA nucleotide binding domain-containing protein</fullName>
    </recommendedName>
</protein>
<dbReference type="SUPFAM" id="SSF52540">
    <property type="entry name" value="P-loop containing nucleoside triphosphate hydrolases"/>
    <property type="match status" value="1"/>
</dbReference>
<comment type="caution">
    <text evidence="4">The sequence shown here is derived from an EMBL/GenBank/DDBJ whole genome shotgun (WGS) entry which is preliminary data.</text>
</comment>
<evidence type="ECO:0000256" key="1">
    <source>
        <dbReference type="ARBA" id="ARBA00022741"/>
    </source>
</evidence>
<dbReference type="Gene3D" id="3.40.50.300">
    <property type="entry name" value="P-loop containing nucleotide triphosphate hydrolases"/>
    <property type="match status" value="1"/>
</dbReference>
<dbReference type="PANTHER" id="PTHR43384">
    <property type="entry name" value="SEPTUM SITE-DETERMINING PROTEIN MIND HOMOLOG, CHLOROPLASTIC-RELATED"/>
    <property type="match status" value="1"/>
</dbReference>
<gene>
    <name evidence="4" type="ORF">GCM10022236_36600</name>
</gene>
<dbReference type="RefSeq" id="WP_344807237.1">
    <property type="nucleotide sequence ID" value="NZ_BAABAB010000027.1"/>
</dbReference>
<dbReference type="InterPro" id="IPR050625">
    <property type="entry name" value="ParA/MinD_ATPase"/>
</dbReference>
<dbReference type="EMBL" id="BAABAB010000027">
    <property type="protein sequence ID" value="GAA3630782.1"/>
    <property type="molecule type" value="Genomic_DNA"/>
</dbReference>
<dbReference type="InterPro" id="IPR027417">
    <property type="entry name" value="P-loop_NTPase"/>
</dbReference>
<evidence type="ECO:0000256" key="2">
    <source>
        <dbReference type="ARBA" id="ARBA00022840"/>
    </source>
</evidence>
<evidence type="ECO:0000313" key="4">
    <source>
        <dbReference type="EMBL" id="GAA3630782.1"/>
    </source>
</evidence>
<organism evidence="4 5">
    <name type="scientific">Microlunatus ginsengisoli</name>
    <dbReference type="NCBI Taxonomy" id="363863"/>
    <lineage>
        <taxon>Bacteria</taxon>
        <taxon>Bacillati</taxon>
        <taxon>Actinomycetota</taxon>
        <taxon>Actinomycetes</taxon>
        <taxon>Propionibacteriales</taxon>
        <taxon>Propionibacteriaceae</taxon>
        <taxon>Microlunatus</taxon>
    </lineage>
</organism>
<accession>A0ABP7AEY8</accession>
<keyword evidence="1" id="KW-0547">Nucleotide-binding</keyword>
<keyword evidence="2" id="KW-0067">ATP-binding</keyword>
<feature type="domain" description="CobQ/CobB/MinD/ParA nucleotide binding" evidence="3">
    <location>
        <begin position="216"/>
        <end position="248"/>
    </location>
</feature>
<name>A0ABP7AEY8_9ACTN</name>
<evidence type="ECO:0000313" key="5">
    <source>
        <dbReference type="Proteomes" id="UP001501490"/>
    </source>
</evidence>
<dbReference type="PANTHER" id="PTHR43384:SF6">
    <property type="entry name" value="SEPTUM SITE-DETERMINING PROTEIN MIND HOMOLOG, CHLOROPLASTIC"/>
    <property type="match status" value="1"/>
</dbReference>
<dbReference type="Pfam" id="PF01656">
    <property type="entry name" value="CbiA"/>
    <property type="match status" value="1"/>
</dbReference>